<feature type="compositionally biased region" description="Acidic residues" evidence="10">
    <location>
        <begin position="46"/>
        <end position="55"/>
    </location>
</feature>
<keyword evidence="3 8" id="KW-0031">Aminopeptidase</keyword>
<feature type="binding site" evidence="8">
    <location>
        <position position="211"/>
    </location>
    <ligand>
        <name>substrate</name>
    </ligand>
</feature>
<dbReference type="PROSITE" id="PS01202">
    <property type="entry name" value="MAP_2"/>
    <property type="match status" value="1"/>
</dbReference>
<dbReference type="GO" id="GO:0006508">
    <property type="term" value="P:proteolysis"/>
    <property type="evidence" value="ECO:0007669"/>
    <property type="project" value="UniProtKB-KW"/>
</dbReference>
<dbReference type="GO" id="GO:0005737">
    <property type="term" value="C:cytoplasm"/>
    <property type="evidence" value="ECO:0007669"/>
    <property type="project" value="UniProtKB-SubCell"/>
</dbReference>
<feature type="compositionally biased region" description="Basic and acidic residues" evidence="10">
    <location>
        <begin position="1"/>
        <end position="13"/>
    </location>
</feature>
<dbReference type="GO" id="GO:0004239">
    <property type="term" value="F:initiator methionyl aminopeptidase activity"/>
    <property type="evidence" value="ECO:0007669"/>
    <property type="project" value="UniProtKB-UniRule"/>
</dbReference>
<evidence type="ECO:0000259" key="11">
    <source>
        <dbReference type="Pfam" id="PF00557"/>
    </source>
</evidence>
<dbReference type="GO" id="GO:0046872">
    <property type="term" value="F:metal ion binding"/>
    <property type="evidence" value="ECO:0007669"/>
    <property type="project" value="UniProtKB-UniRule"/>
</dbReference>
<evidence type="ECO:0000256" key="6">
    <source>
        <dbReference type="ARBA" id="ARBA00022723"/>
    </source>
</evidence>
<keyword evidence="13" id="KW-1185">Reference proteome</keyword>
<comment type="catalytic activity">
    <reaction evidence="1 8 9">
        <text>Release of N-terminal amino acids, preferentially methionine, from peptides and arylamides.</text>
        <dbReference type="EC" id="3.4.11.18"/>
    </reaction>
</comment>
<reference evidence="12 13" key="1">
    <citation type="submission" date="2018-02" db="EMBL/GenBank/DDBJ databases">
        <title>The genomes of Aspergillus section Nigri reveals drivers in fungal speciation.</title>
        <authorList>
            <consortium name="DOE Joint Genome Institute"/>
            <person name="Vesth T.C."/>
            <person name="Nybo J."/>
            <person name="Theobald S."/>
            <person name="Brandl J."/>
            <person name="Frisvad J.C."/>
            <person name="Nielsen K.F."/>
            <person name="Lyhne E.K."/>
            <person name="Kogle M.E."/>
            <person name="Kuo A."/>
            <person name="Riley R."/>
            <person name="Clum A."/>
            <person name="Nolan M."/>
            <person name="Lipzen A."/>
            <person name="Salamov A."/>
            <person name="Henrissat B."/>
            <person name="Wiebenga A."/>
            <person name="De vries R.P."/>
            <person name="Grigoriev I.V."/>
            <person name="Mortensen U.H."/>
            <person name="Andersen M.R."/>
            <person name="Baker S.E."/>
        </authorList>
    </citation>
    <scope>NUCLEOTIDE SEQUENCE [LARGE SCALE GENOMIC DNA]</scope>
    <source>
        <strain evidence="12 13">CBS 114.80</strain>
    </source>
</reference>
<evidence type="ECO:0000256" key="4">
    <source>
        <dbReference type="ARBA" id="ARBA00022490"/>
    </source>
</evidence>
<dbReference type="Pfam" id="PF00557">
    <property type="entry name" value="Peptidase_M24"/>
    <property type="match status" value="1"/>
</dbReference>
<dbReference type="SUPFAM" id="SSF46785">
    <property type="entry name" value="Winged helix' DNA-binding domain"/>
    <property type="match status" value="1"/>
</dbReference>
<dbReference type="InterPro" id="IPR002468">
    <property type="entry name" value="Pept_M24A_MAP2"/>
</dbReference>
<feature type="binding site" evidence="8">
    <location>
        <position position="458"/>
    </location>
    <ligand>
        <name>a divalent metal cation</name>
        <dbReference type="ChEBI" id="CHEBI:60240"/>
        <label>2</label>
        <note>catalytic</note>
    </ligand>
</feature>
<dbReference type="AlphaFoldDB" id="A0A2V5JAY3"/>
<feature type="binding site" evidence="8">
    <location>
        <position position="320"/>
    </location>
    <ligand>
        <name>substrate</name>
    </ligand>
</feature>
<dbReference type="SUPFAM" id="SSF55920">
    <property type="entry name" value="Creatinase/aminopeptidase"/>
    <property type="match status" value="1"/>
</dbReference>
<keyword evidence="7 8" id="KW-0378">Hydrolase</keyword>
<evidence type="ECO:0000256" key="2">
    <source>
        <dbReference type="ARBA" id="ARBA00001954"/>
    </source>
</evidence>
<dbReference type="PANTHER" id="PTHR45777:SF1">
    <property type="entry name" value="METHIONINE AMINOPEPTIDASE 2-2"/>
    <property type="match status" value="1"/>
</dbReference>
<dbReference type="NCBIfam" id="TIGR00501">
    <property type="entry name" value="met_pdase_II"/>
    <property type="match status" value="1"/>
</dbReference>
<dbReference type="GO" id="GO:0070006">
    <property type="term" value="F:metalloaminopeptidase activity"/>
    <property type="evidence" value="ECO:0007669"/>
    <property type="project" value="UniProtKB-UniRule"/>
</dbReference>
<evidence type="ECO:0000256" key="3">
    <source>
        <dbReference type="ARBA" id="ARBA00022438"/>
    </source>
</evidence>
<comment type="function">
    <text evidence="8 9">Cotranslationally removes the N-terminal methionine from nascent proteins. The N-terminal methionine is often cleaved when the second residue in the primary sequence is small and uncharged (Met-Ala-, Cys, Gly, Pro, Ser, Thr, or Val).</text>
</comment>
<evidence type="ECO:0000313" key="12">
    <source>
        <dbReference type="EMBL" id="PYI35757.1"/>
    </source>
</evidence>
<evidence type="ECO:0000313" key="13">
    <source>
        <dbReference type="Proteomes" id="UP000248817"/>
    </source>
</evidence>
<keyword evidence="5 8" id="KW-0645">Protease</keyword>
<keyword evidence="6 8" id="KW-0479">Metal-binding</keyword>
<gene>
    <name evidence="12" type="ORF">BP00DRAFT_333774</name>
</gene>
<comment type="cofactor">
    <cofactor evidence="2">
        <name>Fe(2+)</name>
        <dbReference type="ChEBI" id="CHEBI:29033"/>
    </cofactor>
</comment>
<dbReference type="Gene3D" id="1.10.10.10">
    <property type="entry name" value="Winged helix-like DNA-binding domain superfamily/Winged helix DNA-binding domain"/>
    <property type="match status" value="1"/>
</dbReference>
<comment type="subcellular location">
    <subcellularLocation>
        <location evidence="8">Cytoplasm</location>
    </subcellularLocation>
</comment>
<dbReference type="EC" id="3.4.11.18" evidence="8"/>
<proteinExistence type="inferred from homology"/>
<feature type="domain" description="Peptidase M24" evidence="11">
    <location>
        <begin position="142"/>
        <end position="353"/>
    </location>
</feature>
<dbReference type="InterPro" id="IPR036005">
    <property type="entry name" value="Creatinase/aminopeptidase-like"/>
</dbReference>
<organism evidence="12 13">
    <name type="scientific">Aspergillus indologenus CBS 114.80</name>
    <dbReference type="NCBI Taxonomy" id="1450541"/>
    <lineage>
        <taxon>Eukaryota</taxon>
        <taxon>Fungi</taxon>
        <taxon>Dikarya</taxon>
        <taxon>Ascomycota</taxon>
        <taxon>Pezizomycotina</taxon>
        <taxon>Eurotiomycetes</taxon>
        <taxon>Eurotiomycetidae</taxon>
        <taxon>Eurotiales</taxon>
        <taxon>Aspergillaceae</taxon>
        <taxon>Aspergillus</taxon>
        <taxon>Aspergillus subgen. Circumdati</taxon>
    </lineage>
</organism>
<feature type="binding site" evidence="8">
    <location>
        <position position="458"/>
    </location>
    <ligand>
        <name>a divalent metal cation</name>
        <dbReference type="ChEBI" id="CHEBI:60240"/>
        <label>1</label>
    </ligand>
</feature>
<comment type="cofactor">
    <cofactor evidence="8">
        <name>Co(2+)</name>
        <dbReference type="ChEBI" id="CHEBI:48828"/>
    </cofactor>
    <cofactor evidence="8">
        <name>Zn(2+)</name>
        <dbReference type="ChEBI" id="CHEBI:29105"/>
    </cofactor>
    <cofactor evidence="8">
        <name>Mn(2+)</name>
        <dbReference type="ChEBI" id="CHEBI:29035"/>
    </cofactor>
    <cofactor evidence="8">
        <name>Fe(2+)</name>
        <dbReference type="ChEBI" id="CHEBI:29033"/>
    </cofactor>
    <text evidence="8">Binds 2 divalent metal cations per subunit. Has a high-affinity and a low affinity metal-binding site. The true nature of the physiological cofactor is under debate. The enzyme is active with cobalt, zinc, manganese or divalent iron ions. Most likely, methionine aminopeptidases function as mononuclear Fe(2+)-metalloproteases under physiological conditions, and the catalytically relevant metal-binding site has been assigned to the histidine-containing high-affinity site.</text>
</comment>
<evidence type="ECO:0000256" key="8">
    <source>
        <dbReference type="HAMAP-Rule" id="MF_03175"/>
    </source>
</evidence>
<dbReference type="InterPro" id="IPR018349">
    <property type="entry name" value="Pept_M24A_MAP2_BS"/>
</dbReference>
<feature type="binding site" evidence="8">
    <location>
        <position position="243"/>
    </location>
    <ligand>
        <name>a divalent metal cation</name>
        <dbReference type="ChEBI" id="CHEBI:60240"/>
        <label>1</label>
    </ligand>
</feature>
<dbReference type="InterPro" id="IPR001714">
    <property type="entry name" value="Pept_M24_MAP"/>
</dbReference>
<dbReference type="InterPro" id="IPR050247">
    <property type="entry name" value="Met_Aminopeptidase_Type2"/>
</dbReference>
<dbReference type="InterPro" id="IPR036388">
    <property type="entry name" value="WH-like_DNA-bd_sf"/>
</dbReference>
<evidence type="ECO:0000256" key="7">
    <source>
        <dbReference type="ARBA" id="ARBA00022801"/>
    </source>
</evidence>
<dbReference type="InterPro" id="IPR036390">
    <property type="entry name" value="WH_DNA-bd_sf"/>
</dbReference>
<feature type="compositionally biased region" description="Basic residues" evidence="10">
    <location>
        <begin position="70"/>
        <end position="83"/>
    </location>
</feature>
<accession>A0A2V5JAY3</accession>
<dbReference type="EMBL" id="KZ825468">
    <property type="protein sequence ID" value="PYI35757.1"/>
    <property type="molecule type" value="Genomic_DNA"/>
</dbReference>
<keyword evidence="4 8" id="KW-0963">Cytoplasm</keyword>
<name>A0A2V5JAY3_9EURO</name>
<evidence type="ECO:0000256" key="10">
    <source>
        <dbReference type="SAM" id="MobiDB-lite"/>
    </source>
</evidence>
<feature type="binding site" evidence="8">
    <location>
        <position position="345"/>
    </location>
    <ligand>
        <name>a divalent metal cation</name>
        <dbReference type="ChEBI" id="CHEBI:60240"/>
        <label>2</label>
        <note>catalytic</note>
    </ligand>
</feature>
<feature type="region of interest" description="Disordered" evidence="10">
    <location>
        <begin position="1"/>
        <end position="106"/>
    </location>
</feature>
<dbReference type="HAMAP" id="MF_03175">
    <property type="entry name" value="MetAP_2_euk"/>
    <property type="match status" value="1"/>
</dbReference>
<dbReference type="Proteomes" id="UP000248817">
    <property type="component" value="Unassembled WGS sequence"/>
</dbReference>
<sequence length="477" mass="52608">MGSKTPEGHRQEPDAPNSSDFKPANPQVKASRNGSGSADLDRGIISDDDDDDDYSKEENRVNGASTADKKQKKRKRSKKKKKTTPTAQTTPPRVPLSTLFPSGQYPRGELVPYAEDENTARTTDEELRYNSRLWDDDFLPDYRKAAEVHRQVRQYAQRELIKPGASLTAIAEGIEDGVRALTGHQGLEPGDAFHAGMGFPTGLCLNNVAAHWTPNPGAKDVILDKNDVLKVDFGVHVNGRIVDSAFTVAFEDKYDNLLTAVKEATNTGIKHAGIDARMGEIGAAIQEVMESYEVEIDGKTRPVKAIRNITGHDILRYQIHGGKQVPFIKSNDRDKMEEGEVFAIETFGSTGKGYLEDDVRIRRFSGSIQVLITSQQLGLYGYGRNTDMSGANLRLASAKSLLKTIDSNFGSIVFCRRYLERLGVSHYHLGMKSLIDNGIVESYAPLVDVKGSYTAQFEHTILLHSGGKEVISRGDDY</sequence>
<evidence type="ECO:0000256" key="1">
    <source>
        <dbReference type="ARBA" id="ARBA00000294"/>
    </source>
</evidence>
<dbReference type="PANTHER" id="PTHR45777">
    <property type="entry name" value="METHIONINE AMINOPEPTIDASE 2"/>
    <property type="match status" value="1"/>
</dbReference>
<feature type="binding site" evidence="8">
    <location>
        <position position="243"/>
    </location>
    <ligand>
        <name>a divalent metal cation</name>
        <dbReference type="ChEBI" id="CHEBI:60240"/>
        <label>2</label>
        <note>catalytic</note>
    </ligand>
</feature>
<protein>
    <recommendedName>
        <fullName evidence="8">Methionine aminopeptidase 2</fullName>
        <shortName evidence="8">MAP 2</shortName>
        <shortName evidence="8">MetAP 2</shortName>
        <ecNumber evidence="8">3.4.11.18</ecNumber>
    </recommendedName>
    <alternativeName>
        <fullName evidence="8">Peptidase M</fullName>
    </alternativeName>
</protein>
<comment type="similarity">
    <text evidence="8">Belongs to the peptidase M24A family. Methionine aminopeptidase eukaryotic type 2 subfamily.</text>
</comment>
<feature type="binding site" evidence="8">
    <location>
        <position position="232"/>
    </location>
    <ligand>
        <name>a divalent metal cation</name>
        <dbReference type="ChEBI" id="CHEBI:60240"/>
        <label>1</label>
    </ligand>
</feature>
<dbReference type="Gene3D" id="3.90.230.10">
    <property type="entry name" value="Creatinase/methionine aminopeptidase superfamily"/>
    <property type="match status" value="1"/>
</dbReference>
<evidence type="ECO:0000256" key="9">
    <source>
        <dbReference type="RuleBase" id="RU003653"/>
    </source>
</evidence>
<evidence type="ECO:0000256" key="5">
    <source>
        <dbReference type="ARBA" id="ARBA00022670"/>
    </source>
</evidence>
<dbReference type="PRINTS" id="PR00599">
    <property type="entry name" value="MAPEPTIDASE"/>
</dbReference>
<dbReference type="InterPro" id="IPR000994">
    <property type="entry name" value="Pept_M24"/>
</dbReference>
<feature type="binding site" evidence="8">
    <location>
        <position position="312"/>
    </location>
    <ligand>
        <name>a divalent metal cation</name>
        <dbReference type="ChEBI" id="CHEBI:60240"/>
        <label>2</label>
        <note>catalytic</note>
    </ligand>
</feature>
<dbReference type="CDD" id="cd01088">
    <property type="entry name" value="MetAP2"/>
    <property type="match status" value="1"/>
</dbReference>